<proteinExistence type="predicted"/>
<comment type="caution">
    <text evidence="1">The sequence shown here is derived from an EMBL/GenBank/DDBJ whole genome shotgun (WGS) entry which is preliminary data.</text>
</comment>
<name>A0ACC2SJZ6_9FUNG</name>
<dbReference type="EMBL" id="QTSX02005005">
    <property type="protein sequence ID" value="KAJ9062462.1"/>
    <property type="molecule type" value="Genomic_DNA"/>
</dbReference>
<sequence length="211" mass="24329">MFVPSGWGHQVINLCNTISVNQNWANAYNAPSTIAYLNLSLKEVQLSIFDCKQLMQDPFEFESHCQMLLKCHAGINHIIWYQWFYWILTHELSFMRKLLPDEYQQMCNLPPLDCSAAFQVLSCQQSASQTRTGPRYFHGCAFSVDIQRSRCFINLSALLKSITVLLNDEVIDGELLKYLMVTLQCDFHALRDQLHNTLETICPLLSLSEIN</sequence>
<reference evidence="1" key="1">
    <citation type="submission" date="2022-04" db="EMBL/GenBank/DDBJ databases">
        <title>Genome of the entomopathogenic fungus Entomophthora muscae.</title>
        <authorList>
            <person name="Elya C."/>
            <person name="Lovett B.R."/>
            <person name="Lee E."/>
            <person name="Macias A.M."/>
            <person name="Hajek A.E."/>
            <person name="De Bivort B.L."/>
            <person name="Kasson M.T."/>
            <person name="De Fine Licht H.H."/>
            <person name="Stajich J.E."/>
        </authorList>
    </citation>
    <scope>NUCLEOTIDE SEQUENCE</scope>
    <source>
        <strain evidence="1">Berkeley</strain>
    </source>
</reference>
<evidence type="ECO:0000313" key="1">
    <source>
        <dbReference type="EMBL" id="KAJ9062462.1"/>
    </source>
</evidence>
<accession>A0ACC2SJZ6</accession>
<evidence type="ECO:0000313" key="2">
    <source>
        <dbReference type="Proteomes" id="UP001165960"/>
    </source>
</evidence>
<gene>
    <name evidence="1" type="primary">JMJD4</name>
    <name evidence="1" type="ORF">DSO57_1010485</name>
</gene>
<dbReference type="Proteomes" id="UP001165960">
    <property type="component" value="Unassembled WGS sequence"/>
</dbReference>
<keyword evidence="2" id="KW-1185">Reference proteome</keyword>
<organism evidence="1 2">
    <name type="scientific">Entomophthora muscae</name>
    <dbReference type="NCBI Taxonomy" id="34485"/>
    <lineage>
        <taxon>Eukaryota</taxon>
        <taxon>Fungi</taxon>
        <taxon>Fungi incertae sedis</taxon>
        <taxon>Zoopagomycota</taxon>
        <taxon>Entomophthoromycotina</taxon>
        <taxon>Entomophthoromycetes</taxon>
        <taxon>Entomophthorales</taxon>
        <taxon>Entomophthoraceae</taxon>
        <taxon>Entomophthora</taxon>
    </lineage>
</organism>
<protein>
    <submittedName>
        <fullName evidence="1">JmjC domain-containing protein 4</fullName>
    </submittedName>
</protein>